<sequence>MLWGEYPALVDGELGEQVHGMAYEVQTTEEAKRLEYYETEKYEVAQCVIKFEDGTEAVGKTFKWADDQADLKEGHFDLKDWKLTNLDRNMLS</sequence>
<reference evidence="3 4" key="1">
    <citation type="submission" date="2018-05" db="EMBL/GenBank/DDBJ databases">
        <title>Draft genome sequence of Scytalidium lignicola DSM 105466, a ubiquitous saprotrophic fungus.</title>
        <authorList>
            <person name="Buettner E."/>
            <person name="Gebauer A.M."/>
            <person name="Hofrichter M."/>
            <person name="Liers C."/>
            <person name="Kellner H."/>
        </authorList>
    </citation>
    <scope>NUCLEOTIDE SEQUENCE [LARGE SCALE GENOMIC DNA]</scope>
    <source>
        <strain evidence="3 4">DSM 105466</strain>
    </source>
</reference>
<protein>
    <recommendedName>
        <fullName evidence="2">Gamma-glutamylcyclotransferase AIG2-like domain-containing protein</fullName>
    </recommendedName>
</protein>
<organism evidence="3 4">
    <name type="scientific">Scytalidium lignicola</name>
    <name type="common">Hyphomycete</name>
    <dbReference type="NCBI Taxonomy" id="5539"/>
    <lineage>
        <taxon>Eukaryota</taxon>
        <taxon>Fungi</taxon>
        <taxon>Dikarya</taxon>
        <taxon>Ascomycota</taxon>
        <taxon>Pezizomycotina</taxon>
        <taxon>Leotiomycetes</taxon>
        <taxon>Leotiomycetes incertae sedis</taxon>
        <taxon>Scytalidium</taxon>
    </lineage>
</organism>
<dbReference type="InterPro" id="IPR045038">
    <property type="entry name" value="AIG2-like"/>
</dbReference>
<feature type="domain" description="Gamma-glutamylcyclotransferase AIG2-like" evidence="2">
    <location>
        <begin position="3"/>
        <end position="82"/>
    </location>
</feature>
<dbReference type="PANTHER" id="PTHR31544:SF4">
    <property type="entry name" value="GAMMA-GLUTAMYLCYCLOTRANSFERASE-RELATED"/>
    <property type="match status" value="1"/>
</dbReference>
<proteinExistence type="inferred from homology"/>
<comment type="caution">
    <text evidence="3">The sequence shown here is derived from an EMBL/GenBank/DDBJ whole genome shotgun (WGS) entry which is preliminary data.</text>
</comment>
<dbReference type="Gene3D" id="3.10.490.10">
    <property type="entry name" value="Gamma-glutamyl cyclotransferase-like"/>
    <property type="match status" value="1"/>
</dbReference>
<dbReference type="EMBL" id="NCSJ02000195">
    <property type="protein sequence ID" value="RFU27666.1"/>
    <property type="molecule type" value="Genomic_DNA"/>
</dbReference>
<dbReference type="AlphaFoldDB" id="A0A3E2H2N9"/>
<feature type="non-terminal residue" evidence="3">
    <location>
        <position position="1"/>
    </location>
</feature>
<name>A0A3E2H2N9_SCYLI</name>
<dbReference type="OrthoDB" id="3262926at2759"/>
<evidence type="ECO:0000313" key="3">
    <source>
        <dbReference type="EMBL" id="RFU27666.1"/>
    </source>
</evidence>
<accession>A0A3E2H2N9</accession>
<feature type="non-terminal residue" evidence="3">
    <location>
        <position position="92"/>
    </location>
</feature>
<gene>
    <name evidence="3" type="ORF">B7463_g8673</name>
</gene>
<evidence type="ECO:0000313" key="4">
    <source>
        <dbReference type="Proteomes" id="UP000258309"/>
    </source>
</evidence>
<dbReference type="PANTHER" id="PTHR31544">
    <property type="entry name" value="AIG2-LIKE PROTEIN D"/>
    <property type="match status" value="1"/>
</dbReference>
<evidence type="ECO:0000259" key="2">
    <source>
        <dbReference type="Pfam" id="PF06094"/>
    </source>
</evidence>
<dbReference type="OMA" id="MAYEVQT"/>
<keyword evidence="4" id="KW-1185">Reference proteome</keyword>
<evidence type="ECO:0000256" key="1">
    <source>
        <dbReference type="ARBA" id="ARBA00008861"/>
    </source>
</evidence>
<dbReference type="Pfam" id="PF06094">
    <property type="entry name" value="GGACT"/>
    <property type="match status" value="1"/>
</dbReference>
<comment type="similarity">
    <text evidence="1">Belongs to the gamma-glutamylcyclotransferase family.</text>
</comment>
<dbReference type="InterPro" id="IPR009288">
    <property type="entry name" value="AIG2-like_dom"/>
</dbReference>
<dbReference type="Proteomes" id="UP000258309">
    <property type="component" value="Unassembled WGS sequence"/>
</dbReference>